<gene>
    <name evidence="1" type="ORF">GLW05_13205</name>
</gene>
<comment type="caution">
    <text evidence="1">The sequence shown here is derived from an EMBL/GenBank/DDBJ whole genome shotgun (WGS) entry which is preliminary data.</text>
</comment>
<accession>A0A6I5A439</accession>
<dbReference type="PROSITE" id="PS51257">
    <property type="entry name" value="PROKAR_LIPOPROTEIN"/>
    <property type="match status" value="1"/>
</dbReference>
<evidence type="ECO:0000313" key="1">
    <source>
        <dbReference type="EMBL" id="MYL34549.1"/>
    </source>
</evidence>
<protein>
    <submittedName>
        <fullName evidence="1">DUF3221 domain-containing protein</fullName>
    </submittedName>
</protein>
<name>A0A6I5A439_9BACI</name>
<dbReference type="EMBL" id="WMEQ01000010">
    <property type="protein sequence ID" value="MYL34549.1"/>
    <property type="molecule type" value="Genomic_DNA"/>
</dbReference>
<proteinExistence type="predicted"/>
<evidence type="ECO:0000313" key="2">
    <source>
        <dbReference type="Proteomes" id="UP000468638"/>
    </source>
</evidence>
<reference evidence="1 2" key="1">
    <citation type="submission" date="2019-11" db="EMBL/GenBank/DDBJ databases">
        <title>Genome sequences of 17 halophilic strains isolated from different environments.</title>
        <authorList>
            <person name="Furrow R.E."/>
        </authorList>
    </citation>
    <scope>NUCLEOTIDE SEQUENCE [LARGE SCALE GENOMIC DNA]</scope>
    <source>
        <strain evidence="1 2">22514_16_FS</strain>
    </source>
</reference>
<dbReference type="AlphaFoldDB" id="A0A6I5A439"/>
<dbReference type="Proteomes" id="UP000468638">
    <property type="component" value="Unassembled WGS sequence"/>
</dbReference>
<organism evidence="1 2">
    <name type="scientific">Pontibacillus yanchengensis</name>
    <dbReference type="NCBI Taxonomy" id="462910"/>
    <lineage>
        <taxon>Bacteria</taxon>
        <taxon>Bacillati</taxon>
        <taxon>Bacillota</taxon>
        <taxon>Bacilli</taxon>
        <taxon>Bacillales</taxon>
        <taxon>Bacillaceae</taxon>
        <taxon>Pontibacillus</taxon>
    </lineage>
</organism>
<sequence length="122" mass="14289">MREYVLLMTCLIVLSACSSEKHIDFDKTMIVTGKVIQKSEEREKGRATYHIEILTIVDQTKKNIILEVKNRNVWNLIRKGQFYRISFDTKEADRYKVNSPIQTIKPIKVDNNLFQENVSNPN</sequence>